<dbReference type="SUPFAM" id="SSF47336">
    <property type="entry name" value="ACP-like"/>
    <property type="match status" value="1"/>
</dbReference>
<reference evidence="2 3" key="1">
    <citation type="submission" date="2018-03" db="EMBL/GenBank/DDBJ databases">
        <title>Bioinformatic expansion and discovery of thiopeptide antibiotics.</title>
        <authorList>
            <person name="Schwalen C.J."/>
            <person name="Hudson G.A."/>
            <person name="Mitchell D.A."/>
        </authorList>
    </citation>
    <scope>NUCLEOTIDE SEQUENCE [LARGE SCALE GENOMIC DNA]</scope>
    <source>
        <strain evidence="2 3">ATCC 21389</strain>
    </source>
</reference>
<evidence type="ECO:0000259" key="1">
    <source>
        <dbReference type="PROSITE" id="PS50075"/>
    </source>
</evidence>
<feature type="domain" description="Carrier" evidence="1">
    <location>
        <begin position="1"/>
        <end position="71"/>
    </location>
</feature>
<dbReference type="InterPro" id="IPR036736">
    <property type="entry name" value="ACP-like_sf"/>
</dbReference>
<organism evidence="2 3">
    <name type="scientific">Streptomyces tateyamensis</name>
    <dbReference type="NCBI Taxonomy" id="565073"/>
    <lineage>
        <taxon>Bacteria</taxon>
        <taxon>Bacillati</taxon>
        <taxon>Actinomycetota</taxon>
        <taxon>Actinomycetes</taxon>
        <taxon>Kitasatosporales</taxon>
        <taxon>Streptomycetaceae</taxon>
        <taxon>Streptomyces</taxon>
    </lineage>
</organism>
<evidence type="ECO:0000313" key="3">
    <source>
        <dbReference type="Proteomes" id="UP000248039"/>
    </source>
</evidence>
<dbReference type="OrthoDB" id="5195303at2"/>
<dbReference type="AlphaFoldDB" id="A0A2V4NVT4"/>
<gene>
    <name evidence="2" type="ORF">C7C46_26365</name>
</gene>
<comment type="caution">
    <text evidence="2">The sequence shown here is derived from an EMBL/GenBank/DDBJ whole genome shotgun (WGS) entry which is preliminary data.</text>
</comment>
<accession>A0A2V4NVT4</accession>
<keyword evidence="3" id="KW-1185">Reference proteome</keyword>
<name>A0A2V4NVT4_9ACTN</name>
<dbReference type="PROSITE" id="PS50075">
    <property type="entry name" value="CARRIER"/>
    <property type="match status" value="1"/>
</dbReference>
<protein>
    <recommendedName>
        <fullName evidence="1">Carrier domain-containing protein</fullName>
    </recommendedName>
</protein>
<proteinExistence type="predicted"/>
<dbReference type="InterPro" id="IPR009081">
    <property type="entry name" value="PP-bd_ACP"/>
</dbReference>
<evidence type="ECO:0000313" key="2">
    <source>
        <dbReference type="EMBL" id="PYC71914.1"/>
    </source>
</evidence>
<dbReference type="Proteomes" id="UP000248039">
    <property type="component" value="Unassembled WGS sequence"/>
</dbReference>
<dbReference type="EMBL" id="PYBW01000109">
    <property type="protein sequence ID" value="PYC71914.1"/>
    <property type="molecule type" value="Genomic_DNA"/>
</dbReference>
<sequence>MTARASDEAVTEAELLAEPATSFVALGLGSLAQLRLVDAVESRYGVFLDLDGGQEFLASVAALAAHLTEQHGISGASGA</sequence>
<dbReference type="Pfam" id="PF00550">
    <property type="entry name" value="PP-binding"/>
    <property type="match status" value="1"/>
</dbReference>
<dbReference type="Gene3D" id="1.10.1200.10">
    <property type="entry name" value="ACP-like"/>
    <property type="match status" value="1"/>
</dbReference>